<evidence type="ECO:0000313" key="10">
    <source>
        <dbReference type="Proteomes" id="UP000749293"/>
    </source>
</evidence>
<name>A0A9P4YVC4_9HYPO</name>
<gene>
    <name evidence="9" type="ORF">GMORB2_6757</name>
</gene>
<evidence type="ECO:0000256" key="6">
    <source>
        <dbReference type="ARBA" id="ARBA00023163"/>
    </source>
</evidence>
<dbReference type="InterPro" id="IPR024629">
    <property type="entry name" value="Ribosomal_mL67"/>
</dbReference>
<dbReference type="GO" id="GO:0000150">
    <property type="term" value="F:DNA strand exchange activity"/>
    <property type="evidence" value="ECO:0007669"/>
    <property type="project" value="InterPro"/>
</dbReference>
<keyword evidence="6" id="KW-0804">Transcription</keyword>
<protein>
    <recommendedName>
        <fullName evidence="8">Large ribosomal subunit protein mL67</fullName>
    </recommendedName>
</protein>
<dbReference type="GO" id="GO:0005739">
    <property type="term" value="C:mitochondrion"/>
    <property type="evidence" value="ECO:0007669"/>
    <property type="project" value="UniProtKB-SubCell"/>
</dbReference>
<dbReference type="RefSeq" id="XP_035321859.1">
    <property type="nucleotide sequence ID" value="XM_035468725.1"/>
</dbReference>
<dbReference type="Pfam" id="PF12829">
    <property type="entry name" value="Mhr1"/>
    <property type="match status" value="1"/>
</dbReference>
<comment type="caution">
    <text evidence="9">The sequence shown here is derived from an EMBL/GenBank/DDBJ whole genome shotgun (WGS) entry which is preliminary data.</text>
</comment>
<dbReference type="GO" id="GO:0003735">
    <property type="term" value="F:structural constituent of ribosome"/>
    <property type="evidence" value="ECO:0007669"/>
    <property type="project" value="TreeGrafter"/>
</dbReference>
<evidence type="ECO:0000256" key="4">
    <source>
        <dbReference type="ARBA" id="ARBA00023015"/>
    </source>
</evidence>
<comment type="subcellular location">
    <subcellularLocation>
        <location evidence="1">Mitochondrion</location>
    </subcellularLocation>
</comment>
<reference evidence="9" key="1">
    <citation type="submission" date="2020-03" db="EMBL/GenBank/DDBJ databases">
        <title>Site-based positive gene gene selection in Geosmithia morbida across the United States reveals a broad range of putative effectors and factors for local host and environmental adapation.</title>
        <authorList>
            <person name="Onufrak A."/>
            <person name="Murdoch R.W."/>
            <person name="Gazis R."/>
            <person name="Huff M."/>
            <person name="Staton M."/>
            <person name="Klingeman W."/>
            <person name="Hadziabdic D."/>
        </authorList>
    </citation>
    <scope>NUCLEOTIDE SEQUENCE</scope>
    <source>
        <strain evidence="9">1262</strain>
    </source>
</reference>
<evidence type="ECO:0000313" key="9">
    <source>
        <dbReference type="EMBL" id="KAF4123207.1"/>
    </source>
</evidence>
<dbReference type="EMBL" id="JAANYQ010000007">
    <property type="protein sequence ID" value="KAF4123207.1"/>
    <property type="molecule type" value="Genomic_DNA"/>
</dbReference>
<dbReference type="AlphaFoldDB" id="A0A9P4YVC4"/>
<sequence>MNSAVPTLRMGQPMTGLPKACVRSISHSSKPRKASTGFVGPPGHGEKIWIWSHRRTDQTIYTLRNRLDIPYNGKKLKPAKLRPDYWSRMATVELPPGQGVIGRSIYQKLRELKKLHELEWDDDIRVRPESDFSKADVKQAKKALEEGREYRPMRSKRERGVALNAQKKNSIADLAAVLAGQGRGNRLVTSNDEAGGEGAGELLPVTVNWANDQDRNYAEEWSSNVTHGLYEEPSYVADEV</sequence>
<organism evidence="9 10">
    <name type="scientific">Geosmithia morbida</name>
    <dbReference type="NCBI Taxonomy" id="1094350"/>
    <lineage>
        <taxon>Eukaryota</taxon>
        <taxon>Fungi</taxon>
        <taxon>Dikarya</taxon>
        <taxon>Ascomycota</taxon>
        <taxon>Pezizomycotina</taxon>
        <taxon>Sordariomycetes</taxon>
        <taxon>Hypocreomycetidae</taxon>
        <taxon>Hypocreales</taxon>
        <taxon>Bionectriaceae</taxon>
        <taxon>Geosmithia</taxon>
    </lineage>
</organism>
<accession>A0A9P4YVC4</accession>
<dbReference type="PANTHER" id="PTHR28184:SF1">
    <property type="entry name" value="LARGE RIBOSOMAL SUBUNIT PROTEIN ML67"/>
    <property type="match status" value="1"/>
</dbReference>
<evidence type="ECO:0000256" key="5">
    <source>
        <dbReference type="ARBA" id="ARBA00023128"/>
    </source>
</evidence>
<dbReference type="GO" id="GO:0005840">
    <property type="term" value="C:ribosome"/>
    <property type="evidence" value="ECO:0007669"/>
    <property type="project" value="UniProtKB-KW"/>
</dbReference>
<comment type="similarity">
    <text evidence="2">Belongs to the mitochondrion-specific ribosomal protein mL67 family.</text>
</comment>
<dbReference type="GeneID" id="55972980"/>
<evidence type="ECO:0000256" key="3">
    <source>
        <dbReference type="ARBA" id="ARBA00022980"/>
    </source>
</evidence>
<keyword evidence="7" id="KW-0687">Ribonucleoprotein</keyword>
<dbReference type="PANTHER" id="PTHR28184">
    <property type="entry name" value="MITOCHONDRIAL HOMOLOGOUS RECOMBINATION PROTEIN 1"/>
    <property type="match status" value="1"/>
</dbReference>
<evidence type="ECO:0000256" key="1">
    <source>
        <dbReference type="ARBA" id="ARBA00004173"/>
    </source>
</evidence>
<keyword evidence="3" id="KW-0689">Ribosomal protein</keyword>
<keyword evidence="4" id="KW-0805">Transcription regulation</keyword>
<dbReference type="GO" id="GO:0003697">
    <property type="term" value="F:single-stranded DNA binding"/>
    <property type="evidence" value="ECO:0007669"/>
    <property type="project" value="InterPro"/>
</dbReference>
<evidence type="ECO:0000256" key="2">
    <source>
        <dbReference type="ARBA" id="ARBA00010741"/>
    </source>
</evidence>
<evidence type="ECO:0000256" key="8">
    <source>
        <dbReference type="ARBA" id="ARBA00035185"/>
    </source>
</evidence>
<dbReference type="Proteomes" id="UP000749293">
    <property type="component" value="Unassembled WGS sequence"/>
</dbReference>
<evidence type="ECO:0000256" key="7">
    <source>
        <dbReference type="ARBA" id="ARBA00023274"/>
    </source>
</evidence>
<keyword evidence="10" id="KW-1185">Reference proteome</keyword>
<keyword evidence="5" id="KW-0496">Mitochondrion</keyword>
<dbReference type="GO" id="GO:1990904">
    <property type="term" value="C:ribonucleoprotein complex"/>
    <property type="evidence" value="ECO:0007669"/>
    <property type="project" value="UniProtKB-KW"/>
</dbReference>
<proteinExistence type="inferred from homology"/>
<dbReference type="OrthoDB" id="5333655at2759"/>